<dbReference type="EMBL" id="AATP01000002">
    <property type="protein sequence ID" value="EAU42155.1"/>
    <property type="molecule type" value="Genomic_DNA"/>
</dbReference>
<dbReference type="Proteomes" id="UP000004310">
    <property type="component" value="Unassembled WGS sequence"/>
</dbReference>
<reference evidence="1 2" key="1">
    <citation type="journal article" date="2010" name="J. Bacteriol.">
        <title>Genome sequence of Fulvimarina pelagi HTCC2506T, a Mn(II)-oxidizing alphaproteobacterium possessing an aerobic anoxygenic photosynthetic gene cluster and Xanthorhodopsin.</title>
        <authorList>
            <person name="Kang I."/>
            <person name="Oh H.M."/>
            <person name="Lim S.I."/>
            <person name="Ferriera S."/>
            <person name="Giovannoni S.J."/>
            <person name="Cho J.C."/>
        </authorList>
    </citation>
    <scope>NUCLEOTIDE SEQUENCE [LARGE SCALE GENOMIC DNA]</scope>
    <source>
        <strain evidence="1 2">HTCC2506</strain>
    </source>
</reference>
<dbReference type="AlphaFoldDB" id="Q0G2M6"/>
<gene>
    <name evidence="1" type="ORF">FP2506_17019</name>
</gene>
<dbReference type="GO" id="GO:0016829">
    <property type="term" value="F:lyase activity"/>
    <property type="evidence" value="ECO:0007669"/>
    <property type="project" value="UniProtKB-KW"/>
</dbReference>
<keyword evidence="1" id="KW-0456">Lyase</keyword>
<sequence length="137" mass="15163">MQQLERNSVGGLDEGHMPVARRPIDDDAVVHQFLTGAVDIIDRKSEMAEIASAGVFFRVPVVGELHQRSLGVFRLRQVVGGGEEYEREAALFTLFAIGLHQAELVAVKVERGIKIADADHRMQIAHCDSFEIALCLR</sequence>
<evidence type="ECO:0000313" key="1">
    <source>
        <dbReference type="EMBL" id="EAU42155.1"/>
    </source>
</evidence>
<name>Q0G2M6_9HYPH</name>
<evidence type="ECO:0000313" key="2">
    <source>
        <dbReference type="Proteomes" id="UP000004310"/>
    </source>
</evidence>
<dbReference type="HOGENOM" id="CLU_1862269_0_0_5"/>
<proteinExistence type="predicted"/>
<accession>Q0G2M6</accession>
<organism evidence="1 2">
    <name type="scientific">Fulvimarina pelagi HTCC2506</name>
    <dbReference type="NCBI Taxonomy" id="314231"/>
    <lineage>
        <taxon>Bacteria</taxon>
        <taxon>Pseudomonadati</taxon>
        <taxon>Pseudomonadota</taxon>
        <taxon>Alphaproteobacteria</taxon>
        <taxon>Hyphomicrobiales</taxon>
        <taxon>Aurantimonadaceae</taxon>
        <taxon>Fulvimarina</taxon>
    </lineage>
</organism>
<keyword evidence="2" id="KW-1185">Reference proteome</keyword>
<comment type="caution">
    <text evidence="1">The sequence shown here is derived from an EMBL/GenBank/DDBJ whole genome shotgun (WGS) entry which is preliminary data.</text>
</comment>
<protein>
    <submittedName>
        <fullName evidence="1">Lactoylglutathione lyase</fullName>
    </submittedName>
</protein>